<evidence type="ECO:0000313" key="3">
    <source>
        <dbReference type="Proteomes" id="UP000055019"/>
    </source>
</evidence>
<reference evidence="2" key="1">
    <citation type="submission" date="2016-01" db="EMBL/GenBank/DDBJ databases">
        <authorList>
            <person name="Peeters C."/>
        </authorList>
    </citation>
    <scope>NUCLEOTIDE SEQUENCE [LARGE SCALE GENOMIC DNA]</scope>
    <source>
        <strain evidence="2">LMG 29317</strain>
    </source>
</reference>
<evidence type="ECO:0000256" key="1">
    <source>
        <dbReference type="SAM" id="MobiDB-lite"/>
    </source>
</evidence>
<keyword evidence="3" id="KW-1185">Reference proteome</keyword>
<feature type="region of interest" description="Disordered" evidence="1">
    <location>
        <begin position="1"/>
        <end position="23"/>
    </location>
</feature>
<accession>A0A158HD37</accession>
<name>A0A158HD37_9BURK</name>
<protein>
    <submittedName>
        <fullName evidence="2">Uncharacterized protein</fullName>
    </submittedName>
</protein>
<dbReference type="AlphaFoldDB" id="A0A158HD37"/>
<dbReference type="Proteomes" id="UP000055019">
    <property type="component" value="Unassembled WGS sequence"/>
</dbReference>
<proteinExistence type="predicted"/>
<dbReference type="EMBL" id="FCOM02000005">
    <property type="protein sequence ID" value="SAL42304.1"/>
    <property type="molecule type" value="Genomic_DNA"/>
</dbReference>
<evidence type="ECO:0000313" key="2">
    <source>
        <dbReference type="EMBL" id="SAL42304.1"/>
    </source>
</evidence>
<organism evidence="2 3">
    <name type="scientific">Caballeronia arvi</name>
    <dbReference type="NCBI Taxonomy" id="1777135"/>
    <lineage>
        <taxon>Bacteria</taxon>
        <taxon>Pseudomonadati</taxon>
        <taxon>Pseudomonadota</taxon>
        <taxon>Betaproteobacteria</taxon>
        <taxon>Burkholderiales</taxon>
        <taxon>Burkholderiaceae</taxon>
        <taxon>Caballeronia</taxon>
    </lineage>
</organism>
<comment type="caution">
    <text evidence="2">The sequence shown here is derived from an EMBL/GenBank/DDBJ whole genome shotgun (WGS) entry which is preliminary data.</text>
</comment>
<gene>
    <name evidence="2" type="ORF">AWB74_01719</name>
</gene>
<sequence>MASKAREAAEARERDAREQAEQDRVSRLLAQVSACQQAQQIQEYVGKVESTPNAIEWRAFDGDRDAWARWALAIADRLDPLM</sequence>